<dbReference type="PROSITE" id="PS51375">
    <property type="entry name" value="PPR"/>
    <property type="match status" value="5"/>
</dbReference>
<accession>A0A7C9EW07</accession>
<evidence type="ECO:0000256" key="3">
    <source>
        <dbReference type="SAM" id="MobiDB-lite"/>
    </source>
</evidence>
<protein>
    <recommendedName>
        <fullName evidence="4">PROP1-like PPR domain-containing protein</fullName>
    </recommendedName>
</protein>
<dbReference type="Gene3D" id="1.25.40.10">
    <property type="entry name" value="Tetratricopeptide repeat domain"/>
    <property type="match status" value="2"/>
</dbReference>
<feature type="repeat" description="PPR" evidence="2">
    <location>
        <begin position="371"/>
        <end position="405"/>
    </location>
</feature>
<sequence>MNLRLKRLLSKQTLTSFSRISSRSICPATTIFTTFNGGKTPSPPPFQPPSNTHHLRSFHSSPHLKFSLATVQPTSSETQDSEEEDEAAMNEFLSRFVHRMRGRLNEAYPQSDKPTIDAMLLVIVDKLVGQMEKGASLQEMVMSKEDLSEDLWRTVWDVSNEVYSDMEREKKKEKMKKFLQSEQVKVLTRFASEVGVRGDMLHELRFKWAREAMEESEFYGTLERYREEEEDDEEAEEGEVVAEEAAVESNEEGARGGALPKRHGKIKYKLYGLDLSGAQWKEVADKIHEAGEVFFPQEAKPITGKCKLVTDKILAMGMDEDPQTLLNEWVELLKPNRVDWVSLLEKLKEKDSSLYLKVAEHVLDENSFQADIQDYFKLIDIHARGNRLEDVERLLEKMVERGMSPDMLTLTSLVRMYSKAGNLERAKEAFESLKSLGFKPDREIYSCMIMAYVNAGQPKSGEGLMREMETRDIKPSEETHMALLRAFAQRGDVSGAQRIVTTMQFAGYQQTPESCILLVEACGKAGNPNEARRHFDSMTRLGYKPDDRCTAIMISAYEKKNELDRALHLLLQLEKEGFEPGIATYSVLVDWLGKLQLVDEVEQMLGKIAQLGEAPPLKIQVSLCDMYSRAGIEKKALQALGVLETKKDLLAQEDFERIIQGLIKGNFVQEAQRIHKLMEDQGFTTSESLNISLMATKAFGTSSSNRRPGKR</sequence>
<evidence type="ECO:0000256" key="2">
    <source>
        <dbReference type="PROSITE-ProRule" id="PRU00708"/>
    </source>
</evidence>
<dbReference type="Pfam" id="PF17177">
    <property type="entry name" value="PPR_long"/>
    <property type="match status" value="1"/>
</dbReference>
<proteinExistence type="predicted"/>
<feature type="region of interest" description="Disordered" evidence="3">
    <location>
        <begin position="225"/>
        <end position="258"/>
    </location>
</feature>
<evidence type="ECO:0000256" key="1">
    <source>
        <dbReference type="ARBA" id="ARBA00022737"/>
    </source>
</evidence>
<reference evidence="5" key="1">
    <citation type="journal article" date="2013" name="J. Plant Res.">
        <title>Effect of fungi and light on seed germination of three Opuntia species from semiarid lands of central Mexico.</title>
        <authorList>
            <person name="Delgado-Sanchez P."/>
            <person name="Jimenez-Bremont J.F."/>
            <person name="Guerrero-Gonzalez Mde L."/>
            <person name="Flores J."/>
        </authorList>
    </citation>
    <scope>NUCLEOTIDE SEQUENCE</scope>
    <source>
        <tissue evidence="5">Cladode</tissue>
    </source>
</reference>
<dbReference type="InterPro" id="IPR011990">
    <property type="entry name" value="TPR-like_helical_dom_sf"/>
</dbReference>
<feature type="repeat" description="PPR" evidence="2">
    <location>
        <begin position="511"/>
        <end position="545"/>
    </location>
</feature>
<feature type="repeat" description="PPR" evidence="2">
    <location>
        <begin position="406"/>
        <end position="440"/>
    </location>
</feature>
<dbReference type="NCBIfam" id="TIGR00756">
    <property type="entry name" value="PPR"/>
    <property type="match status" value="4"/>
</dbReference>
<evidence type="ECO:0000313" key="5">
    <source>
        <dbReference type="EMBL" id="MBA4679102.1"/>
    </source>
</evidence>
<keyword evidence="1" id="KW-0677">Repeat</keyword>
<feature type="region of interest" description="Disordered" evidence="3">
    <location>
        <begin position="38"/>
        <end position="58"/>
    </location>
</feature>
<feature type="compositionally biased region" description="Acidic residues" evidence="3">
    <location>
        <begin position="228"/>
        <end position="251"/>
    </location>
</feature>
<organism evidence="5">
    <name type="scientific">Opuntia streptacantha</name>
    <name type="common">Prickly pear cactus</name>
    <name type="synonym">Opuntia cardona</name>
    <dbReference type="NCBI Taxonomy" id="393608"/>
    <lineage>
        <taxon>Eukaryota</taxon>
        <taxon>Viridiplantae</taxon>
        <taxon>Streptophyta</taxon>
        <taxon>Embryophyta</taxon>
        <taxon>Tracheophyta</taxon>
        <taxon>Spermatophyta</taxon>
        <taxon>Magnoliopsida</taxon>
        <taxon>eudicotyledons</taxon>
        <taxon>Gunneridae</taxon>
        <taxon>Pentapetalae</taxon>
        <taxon>Caryophyllales</taxon>
        <taxon>Cactineae</taxon>
        <taxon>Cactaceae</taxon>
        <taxon>Opuntioideae</taxon>
        <taxon>Opuntia</taxon>
    </lineage>
</organism>
<evidence type="ECO:0000259" key="4">
    <source>
        <dbReference type="Pfam" id="PF17177"/>
    </source>
</evidence>
<dbReference type="InterPro" id="IPR033443">
    <property type="entry name" value="PROP1-like_PPR_dom"/>
</dbReference>
<dbReference type="EMBL" id="GISG01282331">
    <property type="protein sequence ID" value="MBA4679102.1"/>
    <property type="molecule type" value="Transcribed_RNA"/>
</dbReference>
<feature type="repeat" description="PPR" evidence="2">
    <location>
        <begin position="441"/>
        <end position="475"/>
    </location>
</feature>
<feature type="domain" description="PROP1-like PPR" evidence="4">
    <location>
        <begin position="386"/>
        <end position="493"/>
    </location>
</feature>
<feature type="repeat" description="PPR" evidence="2">
    <location>
        <begin position="546"/>
        <end position="580"/>
    </location>
</feature>
<dbReference type="PANTHER" id="PTHR46862:SF2">
    <property type="entry name" value="OS02G0611400 PROTEIN"/>
    <property type="match status" value="1"/>
</dbReference>
<reference evidence="5" key="2">
    <citation type="submission" date="2020-07" db="EMBL/GenBank/DDBJ databases">
        <authorList>
            <person name="Vera ALvarez R."/>
            <person name="Arias-Moreno D.M."/>
            <person name="Jimenez-Jacinto V."/>
            <person name="Jimenez-Bremont J.F."/>
            <person name="Swaminathan K."/>
            <person name="Moose S.P."/>
            <person name="Guerrero-Gonzalez M.L."/>
            <person name="Marino-Ramirez L."/>
            <person name="Landsman D."/>
            <person name="Rodriguez-Kessler M."/>
            <person name="Delgado-Sanchez P."/>
        </authorList>
    </citation>
    <scope>NUCLEOTIDE SEQUENCE</scope>
    <source>
        <tissue evidence="5">Cladode</tissue>
    </source>
</reference>
<dbReference type="InterPro" id="IPR002885">
    <property type="entry name" value="PPR_rpt"/>
</dbReference>
<dbReference type="Pfam" id="PF13812">
    <property type="entry name" value="PPR_3"/>
    <property type="match status" value="1"/>
</dbReference>
<name>A0A7C9EW07_OPUST</name>
<dbReference type="PANTHER" id="PTHR46862">
    <property type="entry name" value="OS07G0661900 PROTEIN"/>
    <property type="match status" value="1"/>
</dbReference>
<dbReference type="AlphaFoldDB" id="A0A7C9EW07"/>